<dbReference type="RefSeq" id="WP_188369480.1">
    <property type="nucleotide sequence ID" value="NZ_BMFH01000001.1"/>
</dbReference>
<dbReference type="Proteomes" id="UP000625780">
    <property type="component" value="Unassembled WGS sequence"/>
</dbReference>
<gene>
    <name evidence="2" type="ORF">GCM10011361_08830</name>
</gene>
<dbReference type="InterPro" id="IPR010994">
    <property type="entry name" value="RuvA_2-like"/>
</dbReference>
<evidence type="ECO:0008006" key="4">
    <source>
        <dbReference type="Google" id="ProtNLM"/>
    </source>
</evidence>
<evidence type="ECO:0000313" key="2">
    <source>
        <dbReference type="EMBL" id="GGD44079.1"/>
    </source>
</evidence>
<dbReference type="Pfam" id="PF12836">
    <property type="entry name" value="HHH_3"/>
    <property type="match status" value="2"/>
</dbReference>
<reference evidence="3" key="1">
    <citation type="journal article" date="2019" name="Int. J. Syst. Evol. Microbiol.">
        <title>The Global Catalogue of Microorganisms (GCM) 10K type strain sequencing project: providing services to taxonomists for standard genome sequencing and annotation.</title>
        <authorList>
            <consortium name="The Broad Institute Genomics Platform"/>
            <consortium name="The Broad Institute Genome Sequencing Center for Infectious Disease"/>
            <person name="Wu L."/>
            <person name="Ma J."/>
        </authorList>
    </citation>
    <scope>NUCLEOTIDE SEQUENCE [LARGE SCALE GENOMIC DNA]</scope>
    <source>
        <strain evidence="3">CGMCC 1.12606</strain>
    </source>
</reference>
<accession>A0ABQ1QVC7</accession>
<name>A0ABQ1QVC7_9FLAO</name>
<comment type="caution">
    <text evidence="2">The sequence shown here is derived from an EMBL/GenBank/DDBJ whole genome shotgun (WGS) entry which is preliminary data.</text>
</comment>
<protein>
    <recommendedName>
        <fullName evidence="4">Helix-hairpin-helix domain-containing protein</fullName>
    </recommendedName>
</protein>
<feature type="transmembrane region" description="Helical" evidence="1">
    <location>
        <begin position="12"/>
        <end position="32"/>
    </location>
</feature>
<evidence type="ECO:0000256" key="1">
    <source>
        <dbReference type="SAM" id="Phobius"/>
    </source>
</evidence>
<dbReference type="Gene3D" id="1.10.150.280">
    <property type="entry name" value="AF1531-like domain"/>
    <property type="match status" value="2"/>
</dbReference>
<dbReference type="PANTHER" id="PTHR21180:SF32">
    <property type="entry name" value="ENDONUCLEASE_EXONUCLEASE_PHOSPHATASE FAMILY DOMAIN-CONTAINING PROTEIN 1"/>
    <property type="match status" value="1"/>
</dbReference>
<keyword evidence="1" id="KW-0472">Membrane</keyword>
<dbReference type="InterPro" id="IPR051675">
    <property type="entry name" value="Endo/Exo/Phosphatase_dom_1"/>
</dbReference>
<evidence type="ECO:0000313" key="3">
    <source>
        <dbReference type="Proteomes" id="UP000625780"/>
    </source>
</evidence>
<sequence>MRPPFRYSKQEKRGISALLILIATLQCILWFYNPAFKSDKVPLLTIDSLIISSPEHPATERAVRPFNPNYINDYRGYLLGMSALELDRLYTFRKKGKYVNSAEEFRRVTEISDSLLRVIAPYLSFPQFNKKQKVTVRRKQKPFELKDLNKATAEDLQAISGIGPVLSSRIVRFRNRLGGFLVDEQLFDVYGLDEEVGRRALKVFRVQEAPPVELISLNRAGEVELCKLVYLGKRLAERIVAYRDSVGKFDSIEQLTKIEDFPSERINRIKLYLAL</sequence>
<keyword evidence="1" id="KW-1133">Transmembrane helix</keyword>
<keyword evidence="1" id="KW-0812">Transmembrane</keyword>
<keyword evidence="3" id="KW-1185">Reference proteome</keyword>
<dbReference type="PANTHER" id="PTHR21180">
    <property type="entry name" value="ENDONUCLEASE/EXONUCLEASE/PHOSPHATASE FAMILY DOMAIN-CONTAINING PROTEIN 1"/>
    <property type="match status" value="1"/>
</dbReference>
<dbReference type="EMBL" id="BMFH01000001">
    <property type="protein sequence ID" value="GGD44079.1"/>
    <property type="molecule type" value="Genomic_DNA"/>
</dbReference>
<organism evidence="2 3">
    <name type="scientific">Muriicola marianensis</name>
    <dbReference type="NCBI Taxonomy" id="1324801"/>
    <lineage>
        <taxon>Bacteria</taxon>
        <taxon>Pseudomonadati</taxon>
        <taxon>Bacteroidota</taxon>
        <taxon>Flavobacteriia</taxon>
        <taxon>Flavobacteriales</taxon>
        <taxon>Flavobacteriaceae</taxon>
        <taxon>Muriicola</taxon>
    </lineage>
</organism>
<dbReference type="SUPFAM" id="SSF47781">
    <property type="entry name" value="RuvA domain 2-like"/>
    <property type="match status" value="2"/>
</dbReference>
<proteinExistence type="predicted"/>